<dbReference type="InterPro" id="IPR011199">
    <property type="entry name" value="Bacillithiol_biosynth_BshC"/>
</dbReference>
<proteinExistence type="inferred from homology"/>
<evidence type="ECO:0000256" key="1">
    <source>
        <dbReference type="ARBA" id="ARBA00022598"/>
    </source>
</evidence>
<dbReference type="OrthoDB" id="9765151at2"/>
<dbReference type="Proteomes" id="UP000034166">
    <property type="component" value="Unassembled WGS sequence"/>
</dbReference>
<dbReference type="Pfam" id="PF10079">
    <property type="entry name" value="Rossmann-like_BshC"/>
    <property type="match status" value="1"/>
</dbReference>
<dbReference type="HAMAP" id="MF_01867">
    <property type="entry name" value="BshC"/>
    <property type="match status" value="1"/>
</dbReference>
<feature type="domain" description="Bacillithiol biosynthesis BshC C-terminal coiled-coil" evidence="4">
    <location>
        <begin position="384"/>
        <end position="543"/>
    </location>
</feature>
<dbReference type="PATRIC" id="fig|1408103.3.peg.667"/>
<evidence type="ECO:0000313" key="6">
    <source>
        <dbReference type="Proteomes" id="UP000034166"/>
    </source>
</evidence>
<evidence type="ECO:0000313" key="5">
    <source>
        <dbReference type="EMBL" id="KKK39665.1"/>
    </source>
</evidence>
<dbReference type="Pfam" id="PF24850">
    <property type="entry name" value="CC_BshC"/>
    <property type="match status" value="1"/>
</dbReference>
<dbReference type="InterPro" id="IPR055399">
    <property type="entry name" value="CC_BshC"/>
</dbReference>
<feature type="domain" description="Bacillithiol biosynthesis BshC N-terminal Rossmann-like" evidence="3">
    <location>
        <begin position="1"/>
        <end position="382"/>
    </location>
</feature>
<evidence type="ECO:0000256" key="2">
    <source>
        <dbReference type="HAMAP-Rule" id="MF_01867"/>
    </source>
</evidence>
<dbReference type="AlphaFoldDB" id="A0A0M2T4C4"/>
<dbReference type="GO" id="GO:0016874">
    <property type="term" value="F:ligase activity"/>
    <property type="evidence" value="ECO:0007669"/>
    <property type="project" value="UniProtKB-UniRule"/>
</dbReference>
<keyword evidence="1 2" id="KW-0436">Ligase</keyword>
<keyword evidence="6" id="KW-1185">Reference proteome</keyword>
<evidence type="ECO:0000259" key="4">
    <source>
        <dbReference type="Pfam" id="PF24850"/>
    </source>
</evidence>
<comment type="similarity">
    <text evidence="2">Belongs to the BshC family.</text>
</comment>
<dbReference type="RefSeq" id="WP_046522237.1">
    <property type="nucleotide sequence ID" value="NZ_LAYY01000002.1"/>
</dbReference>
<organism evidence="5 6">
    <name type="scientific">Mesobacillus campisalis</name>
    <dbReference type="NCBI Taxonomy" id="1408103"/>
    <lineage>
        <taxon>Bacteria</taxon>
        <taxon>Bacillati</taxon>
        <taxon>Bacillota</taxon>
        <taxon>Bacilli</taxon>
        <taxon>Bacillales</taxon>
        <taxon>Bacillaceae</taxon>
        <taxon>Mesobacillus</taxon>
    </lineage>
</organism>
<dbReference type="EC" id="6.-.-.-" evidence="2"/>
<dbReference type="PIRSF" id="PIRSF012535">
    <property type="entry name" value="UCP012535"/>
    <property type="match status" value="1"/>
</dbReference>
<dbReference type="InterPro" id="IPR055398">
    <property type="entry name" value="Rossmann-like_BshC"/>
</dbReference>
<reference evidence="5 6" key="1">
    <citation type="submission" date="2015-04" db="EMBL/GenBank/DDBJ databases">
        <title>Taxonomic description and genome sequence of Bacillus campisalis sp. nov., a novel member of the genus Bacillus isolated from solar saltern.</title>
        <authorList>
            <person name="Mathan Kumar R."/>
            <person name="Kaur G."/>
            <person name="Kumar A."/>
            <person name="Singh N.K."/>
            <person name="Kaur N."/>
            <person name="Kumar N."/>
            <person name="Mayilraj S."/>
        </authorList>
    </citation>
    <scope>NUCLEOTIDE SEQUENCE [LARGE SCALE GENOMIC DNA]</scope>
    <source>
        <strain evidence="5 6">SA2-6</strain>
    </source>
</reference>
<dbReference type="EMBL" id="LAYY01000002">
    <property type="protein sequence ID" value="KKK39665.1"/>
    <property type="molecule type" value="Genomic_DNA"/>
</dbReference>
<protein>
    <recommendedName>
        <fullName evidence="2">Putative cysteine ligase BshC</fullName>
        <ecNumber evidence="2">6.-.-.-</ecNumber>
    </recommendedName>
</protein>
<sequence>MEILNLSLPATNRFATGYLNGNKEVLGFFHYNFNEPSHYKERLKELSGRTFYRQELADHIESFMSRYPSSDKIRENLDKLKQEDCVAVIGGQQAGLLTGPLYSVHKAISVIKLAEQKEKELGIPVVPLFWIAGEDHDFQEINHVYVLNNKKPEKRIYPEKSSGKNMISTQRINRETCLSWIEDIIETFGETSHTNRLREFAEDALKESQSFIDFFASTILGMFKEHGLLLVDSGNDGLRNLEKEHFAKQIGEHEVITRSVLTQQEEIGKKGFGRAIDISPNAANLFYNDKNGERVLLHFDGAAKCFTGREGEISFTPDQLQEIASEHPEKLSNNVVTRPLMQEWLFPTLAFVGGPGEIAYWSELKLVFDHFGLKMPPLVPRLNITILDRSVERDLAQLNLKLEEVLKAGTSKHELAFIDSLRDREVEEMFAETKKQLIDQYRKIHDKAGQLDKGLIPLVKKNEDLLLKQITYMEKKVDESICRKHDDILAKFARVENALRPGGSPQERVWNPFYYLNQYGLDFFSELLLLPMVFDGSHKVIKM</sequence>
<dbReference type="NCBIfam" id="TIGR03998">
    <property type="entry name" value="thiol_BshC"/>
    <property type="match status" value="1"/>
</dbReference>
<name>A0A0M2T4C4_9BACI</name>
<gene>
    <name evidence="2" type="primary">bshC</name>
    <name evidence="5" type="ORF">WQ57_02950</name>
</gene>
<comment type="caution">
    <text evidence="5">The sequence shown here is derived from an EMBL/GenBank/DDBJ whole genome shotgun (WGS) entry which is preliminary data.</text>
</comment>
<accession>A0A0M2T4C4</accession>
<evidence type="ECO:0000259" key="3">
    <source>
        <dbReference type="Pfam" id="PF10079"/>
    </source>
</evidence>
<comment type="function">
    <text evidence="2">Involved in bacillithiol (BSH) biosynthesis. May catalyze the last step of the pathway, the addition of cysteine to glucosamine malate (GlcN-Mal) to generate BSH.</text>
</comment>